<accession>A0AAP0BPJ7</accession>
<comment type="caution">
    <text evidence="1">The sequence shown here is derived from an EMBL/GenBank/DDBJ whole genome shotgun (WGS) entry which is preliminary data.</text>
</comment>
<keyword evidence="2" id="KW-1185">Reference proteome</keyword>
<dbReference type="Proteomes" id="UP001418222">
    <property type="component" value="Unassembled WGS sequence"/>
</dbReference>
<name>A0AAP0BPJ7_9ASPA</name>
<organism evidence="1 2">
    <name type="scientific">Platanthera zijinensis</name>
    <dbReference type="NCBI Taxonomy" id="2320716"/>
    <lineage>
        <taxon>Eukaryota</taxon>
        <taxon>Viridiplantae</taxon>
        <taxon>Streptophyta</taxon>
        <taxon>Embryophyta</taxon>
        <taxon>Tracheophyta</taxon>
        <taxon>Spermatophyta</taxon>
        <taxon>Magnoliopsida</taxon>
        <taxon>Liliopsida</taxon>
        <taxon>Asparagales</taxon>
        <taxon>Orchidaceae</taxon>
        <taxon>Orchidoideae</taxon>
        <taxon>Orchideae</taxon>
        <taxon>Orchidinae</taxon>
        <taxon>Platanthera</taxon>
    </lineage>
</organism>
<protein>
    <submittedName>
        <fullName evidence="1">Uncharacterized protein</fullName>
    </submittedName>
</protein>
<dbReference type="AlphaFoldDB" id="A0AAP0BPJ7"/>
<evidence type="ECO:0000313" key="1">
    <source>
        <dbReference type="EMBL" id="KAK8944851.1"/>
    </source>
</evidence>
<dbReference type="EMBL" id="JBBWWQ010000006">
    <property type="protein sequence ID" value="KAK8944851.1"/>
    <property type="molecule type" value="Genomic_DNA"/>
</dbReference>
<gene>
    <name evidence="1" type="ORF">KSP39_PZI007985</name>
</gene>
<sequence>MNSPRCFVYRVWNRSTDIGMVCEAYPDKLVRIGDVFIMLVVPEMTLCHLLFGFSTR</sequence>
<reference evidence="1 2" key="1">
    <citation type="journal article" date="2022" name="Nat. Plants">
        <title>Genomes of leafy and leafless Platanthera orchids illuminate the evolution of mycoheterotrophy.</title>
        <authorList>
            <person name="Li M.H."/>
            <person name="Liu K.W."/>
            <person name="Li Z."/>
            <person name="Lu H.C."/>
            <person name="Ye Q.L."/>
            <person name="Zhang D."/>
            <person name="Wang J.Y."/>
            <person name="Li Y.F."/>
            <person name="Zhong Z.M."/>
            <person name="Liu X."/>
            <person name="Yu X."/>
            <person name="Liu D.K."/>
            <person name="Tu X.D."/>
            <person name="Liu B."/>
            <person name="Hao Y."/>
            <person name="Liao X.Y."/>
            <person name="Jiang Y.T."/>
            <person name="Sun W.H."/>
            <person name="Chen J."/>
            <person name="Chen Y.Q."/>
            <person name="Ai Y."/>
            <person name="Zhai J.W."/>
            <person name="Wu S.S."/>
            <person name="Zhou Z."/>
            <person name="Hsiao Y.Y."/>
            <person name="Wu W.L."/>
            <person name="Chen Y.Y."/>
            <person name="Lin Y.F."/>
            <person name="Hsu J.L."/>
            <person name="Li C.Y."/>
            <person name="Wang Z.W."/>
            <person name="Zhao X."/>
            <person name="Zhong W.Y."/>
            <person name="Ma X.K."/>
            <person name="Ma L."/>
            <person name="Huang J."/>
            <person name="Chen G.Z."/>
            <person name="Huang M.Z."/>
            <person name="Huang L."/>
            <person name="Peng D.H."/>
            <person name="Luo Y.B."/>
            <person name="Zou S.Q."/>
            <person name="Chen S.P."/>
            <person name="Lan S."/>
            <person name="Tsai W.C."/>
            <person name="Van de Peer Y."/>
            <person name="Liu Z.J."/>
        </authorList>
    </citation>
    <scope>NUCLEOTIDE SEQUENCE [LARGE SCALE GENOMIC DNA]</scope>
    <source>
        <strain evidence="1">Lor287</strain>
    </source>
</reference>
<evidence type="ECO:0000313" key="2">
    <source>
        <dbReference type="Proteomes" id="UP001418222"/>
    </source>
</evidence>
<proteinExistence type="predicted"/>